<dbReference type="EMBL" id="CAJOAY010033427">
    <property type="protein sequence ID" value="CAF4438623.1"/>
    <property type="molecule type" value="Genomic_DNA"/>
</dbReference>
<proteinExistence type="inferred from homology"/>
<evidence type="ECO:0000313" key="4">
    <source>
        <dbReference type="EMBL" id="CAF4438623.1"/>
    </source>
</evidence>
<evidence type="ECO:0000256" key="1">
    <source>
        <dbReference type="ARBA" id="ARBA00007381"/>
    </source>
</evidence>
<dbReference type="Gene3D" id="2.60.34.10">
    <property type="entry name" value="Substrate Binding Domain Of DNAk, Chain A, domain 1"/>
    <property type="match status" value="1"/>
</dbReference>
<dbReference type="Proteomes" id="UP000663881">
    <property type="component" value="Unassembled WGS sequence"/>
</dbReference>
<dbReference type="GO" id="GO:0005524">
    <property type="term" value="F:ATP binding"/>
    <property type="evidence" value="ECO:0007669"/>
    <property type="project" value="UniProtKB-KW"/>
</dbReference>
<evidence type="ECO:0000256" key="3">
    <source>
        <dbReference type="ARBA" id="ARBA00022840"/>
    </source>
</evidence>
<dbReference type="Pfam" id="PF00012">
    <property type="entry name" value="HSP70"/>
    <property type="match status" value="1"/>
</dbReference>
<keyword evidence="3" id="KW-0067">ATP-binding</keyword>
<name>A0A820RGA8_9BILA</name>
<reference evidence="4" key="1">
    <citation type="submission" date="2021-02" db="EMBL/GenBank/DDBJ databases">
        <authorList>
            <person name="Nowell W R."/>
        </authorList>
    </citation>
    <scope>NUCLEOTIDE SEQUENCE</scope>
</reference>
<dbReference type="PANTHER" id="PTHR19375">
    <property type="entry name" value="HEAT SHOCK PROTEIN 70KDA"/>
    <property type="match status" value="1"/>
</dbReference>
<evidence type="ECO:0008006" key="6">
    <source>
        <dbReference type="Google" id="ProtNLM"/>
    </source>
</evidence>
<feature type="non-terminal residue" evidence="4">
    <location>
        <position position="1"/>
    </location>
</feature>
<keyword evidence="2" id="KW-0547">Nucleotide-binding</keyword>
<dbReference type="InterPro" id="IPR029047">
    <property type="entry name" value="HSP70_peptide-bd_sf"/>
</dbReference>
<dbReference type="AlphaFoldDB" id="A0A820RGA8"/>
<evidence type="ECO:0000256" key="2">
    <source>
        <dbReference type="ARBA" id="ARBA00022741"/>
    </source>
</evidence>
<protein>
    <recommendedName>
        <fullName evidence="6">Heat shock protein 70</fullName>
    </recommendedName>
</protein>
<comment type="caution">
    <text evidence="4">The sequence shown here is derived from an EMBL/GenBank/DDBJ whole genome shotgun (WGS) entry which is preliminary data.</text>
</comment>
<evidence type="ECO:0000313" key="5">
    <source>
        <dbReference type="Proteomes" id="UP000663881"/>
    </source>
</evidence>
<accession>A0A820RGA8</accession>
<gene>
    <name evidence="4" type="ORF">OKA104_LOCUS53493</name>
</gene>
<sequence length="124" mass="13883">PVKKTDTYTTTIDNQTTVAIRVFEGERSTIKDNHFLGKFELTDIPPALKGVPVIEVTFAIDVNGILEVTAEVKGTDIKKNIVINTVTNHLSPQEIARMVKDAEKFAEQDKQFKDQVNARNDLEL</sequence>
<comment type="similarity">
    <text evidence="1">Belongs to the heat shock protein 70 family.</text>
</comment>
<dbReference type="InterPro" id="IPR013126">
    <property type="entry name" value="Hsp_70_fam"/>
</dbReference>
<dbReference type="GO" id="GO:0140662">
    <property type="term" value="F:ATP-dependent protein folding chaperone"/>
    <property type="evidence" value="ECO:0007669"/>
    <property type="project" value="InterPro"/>
</dbReference>
<organism evidence="4 5">
    <name type="scientific">Adineta steineri</name>
    <dbReference type="NCBI Taxonomy" id="433720"/>
    <lineage>
        <taxon>Eukaryota</taxon>
        <taxon>Metazoa</taxon>
        <taxon>Spiralia</taxon>
        <taxon>Gnathifera</taxon>
        <taxon>Rotifera</taxon>
        <taxon>Eurotatoria</taxon>
        <taxon>Bdelloidea</taxon>
        <taxon>Adinetida</taxon>
        <taxon>Adinetidae</taxon>
        <taxon>Adineta</taxon>
    </lineage>
</organism>
<dbReference type="SUPFAM" id="SSF100920">
    <property type="entry name" value="Heat shock protein 70kD (HSP70), peptide-binding domain"/>
    <property type="match status" value="1"/>
</dbReference>